<gene>
    <name evidence="1" type="ORF">GOEFS_039_00350</name>
</gene>
<dbReference type="STRING" id="1077974.GOEFS_039_00350"/>
<accession>H0QYA0</accession>
<sequence>MKKGRSLIREFENRVAAQLSDQLVEVSKFRPIENGRLEIDISEGYKVRISLHVDLGVEDRSDAVFAEVNTILSLISARAGELFREDAYSSGQVWIAGLGALVVSPDRWKIAIDEESGQITDLERAHRYALAVDSAFQRICDEVPTLDALVEAMLRDDEPPWAFPGMFGLLATCVVGRVDEGYALYRKYFETKLVGSDESQLAAANGAAMILTTFDRPELGDELVALIEGRVRQRRLEAEKAEADRRARVAANAERDKSRVVKPLTVKNRLPKPGKG</sequence>
<dbReference type="AlphaFoldDB" id="H0QYA0"/>
<keyword evidence="2" id="KW-1185">Reference proteome</keyword>
<dbReference type="Proteomes" id="UP000035034">
    <property type="component" value="Unassembled WGS sequence"/>
</dbReference>
<organism evidence="1 2">
    <name type="scientific">Gordonia effusa NBRC 100432</name>
    <dbReference type="NCBI Taxonomy" id="1077974"/>
    <lineage>
        <taxon>Bacteria</taxon>
        <taxon>Bacillati</taxon>
        <taxon>Actinomycetota</taxon>
        <taxon>Actinomycetes</taxon>
        <taxon>Mycobacteriales</taxon>
        <taxon>Gordoniaceae</taxon>
        <taxon>Gordonia</taxon>
    </lineage>
</organism>
<dbReference type="RefSeq" id="WP_007317138.1">
    <property type="nucleotide sequence ID" value="NZ_BAEH01000039.1"/>
</dbReference>
<protein>
    <submittedName>
        <fullName evidence="1">Uncharacterized protein</fullName>
    </submittedName>
</protein>
<comment type="caution">
    <text evidence="1">The sequence shown here is derived from an EMBL/GenBank/DDBJ whole genome shotgun (WGS) entry which is preliminary data.</text>
</comment>
<proteinExistence type="predicted"/>
<dbReference type="EMBL" id="BAEH01000039">
    <property type="protein sequence ID" value="GAB17801.1"/>
    <property type="molecule type" value="Genomic_DNA"/>
</dbReference>
<evidence type="ECO:0000313" key="1">
    <source>
        <dbReference type="EMBL" id="GAB17801.1"/>
    </source>
</evidence>
<evidence type="ECO:0000313" key="2">
    <source>
        <dbReference type="Proteomes" id="UP000035034"/>
    </source>
</evidence>
<name>H0QYA0_9ACTN</name>
<reference evidence="1 2" key="1">
    <citation type="submission" date="2011-12" db="EMBL/GenBank/DDBJ databases">
        <title>Whole genome shotgun sequence of Gordonia effusa NBRC 100432.</title>
        <authorList>
            <person name="Yoshida I."/>
            <person name="Takarada H."/>
            <person name="Hosoyama A."/>
            <person name="Tsuchikane K."/>
            <person name="Katsumata H."/>
            <person name="Yamazaki S."/>
            <person name="Fujita N."/>
        </authorList>
    </citation>
    <scope>NUCLEOTIDE SEQUENCE [LARGE SCALE GENOMIC DNA]</scope>
    <source>
        <strain evidence="1 2">NBRC 100432</strain>
    </source>
</reference>